<evidence type="ECO:0000256" key="6">
    <source>
        <dbReference type="ARBA" id="ARBA00022840"/>
    </source>
</evidence>
<dbReference type="Pfam" id="PF00403">
    <property type="entry name" value="HMA"/>
    <property type="match status" value="1"/>
</dbReference>
<dbReference type="Gene3D" id="1.20.1110.10">
    <property type="entry name" value="Calcium-transporting ATPase, transmembrane domain"/>
    <property type="match status" value="1"/>
</dbReference>
<dbReference type="PANTHER" id="PTHR43520:SF8">
    <property type="entry name" value="P-TYPE CU(+) TRANSPORTER"/>
    <property type="match status" value="1"/>
</dbReference>
<feature type="domain" description="HMA" evidence="12">
    <location>
        <begin position="75"/>
        <end position="141"/>
    </location>
</feature>
<keyword evidence="6" id="KW-0067">ATP-binding</keyword>
<feature type="transmembrane region" description="Helical" evidence="11">
    <location>
        <begin position="453"/>
        <end position="478"/>
    </location>
</feature>
<evidence type="ECO:0000256" key="3">
    <source>
        <dbReference type="ARBA" id="ARBA00022692"/>
    </source>
</evidence>
<dbReference type="InterPro" id="IPR023298">
    <property type="entry name" value="ATPase_P-typ_TM_dom_sf"/>
</dbReference>
<dbReference type="GO" id="GO:0005524">
    <property type="term" value="F:ATP binding"/>
    <property type="evidence" value="ECO:0007669"/>
    <property type="project" value="UniProtKB-KW"/>
</dbReference>
<comment type="subcellular location">
    <subcellularLocation>
        <location evidence="1">Endomembrane system</location>
        <topology evidence="1">Multi-pass membrane protein</topology>
    </subcellularLocation>
</comment>
<feature type="transmembrane region" description="Helical" evidence="11">
    <location>
        <begin position="160"/>
        <end position="185"/>
    </location>
</feature>
<sequence>MASEQANADVGCALCGLPLSTNPVTNDSGDRFCCTGCREVQATIGDIDDVTAADVQAAVADDKNATHDGPPEGYDRTFLRVTGMHCTTCEAFLESVANVTAGVADTSASYVTETVRVDYDSNELSESALLDVFSQGAYTALHRDDDLARQRTEEELTWRLAAGVMFGMMVMLPYIISLYPVHFGVLYSGRSMELARELVASARYFYYFLFFFTSLVLFYTGGPLLRGAYVSLRMRQPNMDLLVSLAAVSAYLYSTIAVFLVQIGVIDAIYNHVYYDVTVAIILVVTAGTYYESTIKRQATKRLSELTTAQVDDARLLNDGGQTEQVAVTDLTGGDAILVREGERVPVDGTLRENSCTIDEAVVTGESLPVTKAPSDDVVGGTLVTSGAAVVSVDDGAPSSLDRIVDVLWDIQSATNGTQKLANKLAVVFVPLVLILAAVAGVSYLALGAPVTTALLVALTVLIVSCPCALGLATPLAVSSGIREAMEQGIVVFDDTVFERLRGMDVVVFDKTGTLTTGQMNVIETDAPTELLEMAAMVEERSSHPVAEAITDAVAPTSVVSSGDPSEDETTTHADGGVIKDTDEPEAQRDVTAFKSYTKGVQGTVGDRAVLVGHPALFDTQGWSVPSEIRTQATAATESGNLPVVIGRDGRAEGIVVVGDEPRDGWADTVAELNDRDIEVVVLTGDDSDAASTFRQHTHVDHVFAGVPPEGKAETVRQLGAGKQVTMVGDGTNDAPALASADLGIALGSGTALAVDAADIAIVDDDLASIATVFDIAAATNRRVKQNIGWAFLYNAIAIPLALAGALNPLFASVAMASSSLLVVMNSTRPLSSSNQTVSAAKPDR</sequence>
<dbReference type="Gene3D" id="3.40.50.1000">
    <property type="entry name" value="HAD superfamily/HAD-like"/>
    <property type="match status" value="1"/>
</dbReference>
<feature type="region of interest" description="Disordered" evidence="10">
    <location>
        <begin position="557"/>
        <end position="587"/>
    </location>
</feature>
<dbReference type="InterPro" id="IPR036163">
    <property type="entry name" value="HMA_dom_sf"/>
</dbReference>
<dbReference type="Pfam" id="PF00122">
    <property type="entry name" value="E1-E2_ATPase"/>
    <property type="match status" value="1"/>
</dbReference>
<dbReference type="GO" id="GO:0016020">
    <property type="term" value="C:membrane"/>
    <property type="evidence" value="ECO:0007669"/>
    <property type="project" value="InterPro"/>
</dbReference>
<evidence type="ECO:0000256" key="11">
    <source>
        <dbReference type="SAM" id="Phobius"/>
    </source>
</evidence>
<dbReference type="InterPro" id="IPR001757">
    <property type="entry name" value="P_typ_ATPase"/>
</dbReference>
<dbReference type="InterPro" id="IPR059000">
    <property type="entry name" value="ATPase_P-type_domA"/>
</dbReference>
<feature type="transmembrane region" description="Helical" evidence="11">
    <location>
        <begin position="241"/>
        <end position="266"/>
    </location>
</feature>
<evidence type="ECO:0000256" key="2">
    <source>
        <dbReference type="ARBA" id="ARBA00006024"/>
    </source>
</evidence>
<keyword evidence="4" id="KW-0479">Metal-binding</keyword>
<dbReference type="InterPro" id="IPR023299">
    <property type="entry name" value="ATPase_P-typ_cyto_dom_N"/>
</dbReference>
<evidence type="ECO:0000256" key="5">
    <source>
        <dbReference type="ARBA" id="ARBA00022741"/>
    </source>
</evidence>
<feature type="transmembrane region" description="Helical" evidence="11">
    <location>
        <begin position="425"/>
        <end position="447"/>
    </location>
</feature>
<comment type="caution">
    <text evidence="13">The sequence shown here is derived from an EMBL/GenBank/DDBJ whole genome shotgun (WGS) entry which is preliminary data.</text>
</comment>
<dbReference type="SUPFAM" id="SSF81660">
    <property type="entry name" value="Metal cation-transporting ATPase, ATP-binding domain N"/>
    <property type="match status" value="1"/>
</dbReference>
<dbReference type="GO" id="GO:0043682">
    <property type="term" value="F:P-type divalent copper transporter activity"/>
    <property type="evidence" value="ECO:0007669"/>
    <property type="project" value="TreeGrafter"/>
</dbReference>
<keyword evidence="3 11" id="KW-0812">Transmembrane</keyword>
<dbReference type="SFLD" id="SFLDF00027">
    <property type="entry name" value="p-type_atpase"/>
    <property type="match status" value="1"/>
</dbReference>
<dbReference type="InterPro" id="IPR018303">
    <property type="entry name" value="ATPase_P-typ_P_site"/>
</dbReference>
<dbReference type="SFLD" id="SFLDG00002">
    <property type="entry name" value="C1.7:_P-type_atpase_like"/>
    <property type="match status" value="1"/>
</dbReference>
<dbReference type="InterPro" id="IPR023214">
    <property type="entry name" value="HAD_sf"/>
</dbReference>
<dbReference type="Pfam" id="PF00702">
    <property type="entry name" value="Hydrolase"/>
    <property type="match status" value="1"/>
</dbReference>
<evidence type="ECO:0000259" key="12">
    <source>
        <dbReference type="PROSITE" id="PS50846"/>
    </source>
</evidence>
<keyword evidence="5" id="KW-0547">Nucleotide-binding</keyword>
<keyword evidence="14" id="KW-1185">Reference proteome</keyword>
<protein>
    <submittedName>
        <fullName evidence="13">Cation-translocating P-type ATPase</fullName>
    </submittedName>
</protein>
<dbReference type="PROSITE" id="PS50846">
    <property type="entry name" value="HMA_2"/>
    <property type="match status" value="1"/>
</dbReference>
<dbReference type="SUPFAM" id="SSF81653">
    <property type="entry name" value="Calcium ATPase, transduction domain A"/>
    <property type="match status" value="1"/>
</dbReference>
<dbReference type="PANTHER" id="PTHR43520">
    <property type="entry name" value="ATP7, ISOFORM B"/>
    <property type="match status" value="1"/>
</dbReference>
<dbReference type="SUPFAM" id="SSF81665">
    <property type="entry name" value="Calcium ATPase, transmembrane domain M"/>
    <property type="match status" value="1"/>
</dbReference>
<dbReference type="PRINTS" id="PR00119">
    <property type="entry name" value="CATATPASE"/>
</dbReference>
<dbReference type="NCBIfam" id="TIGR01525">
    <property type="entry name" value="ATPase-IB_hvy"/>
    <property type="match status" value="1"/>
</dbReference>
<dbReference type="Gene3D" id="3.40.1110.10">
    <property type="entry name" value="Calcium-transporting ATPase, cytoplasmic domain N"/>
    <property type="match status" value="1"/>
</dbReference>
<keyword evidence="8 11" id="KW-1133">Transmembrane helix</keyword>
<dbReference type="InterPro" id="IPR006121">
    <property type="entry name" value="HMA_dom"/>
</dbReference>
<dbReference type="SFLD" id="SFLDS00003">
    <property type="entry name" value="Haloacid_Dehalogenase"/>
    <property type="match status" value="1"/>
</dbReference>
<dbReference type="InterPro" id="IPR044492">
    <property type="entry name" value="P_typ_ATPase_HD_dom"/>
</dbReference>
<evidence type="ECO:0000313" key="13">
    <source>
        <dbReference type="EMBL" id="MBX0296923.1"/>
    </source>
</evidence>
<dbReference type="Proteomes" id="UP001430455">
    <property type="component" value="Unassembled WGS sequence"/>
</dbReference>
<evidence type="ECO:0000256" key="1">
    <source>
        <dbReference type="ARBA" id="ARBA00004127"/>
    </source>
</evidence>
<dbReference type="Gene3D" id="3.30.70.100">
    <property type="match status" value="1"/>
</dbReference>
<comment type="similarity">
    <text evidence="2">Belongs to the cation transport ATPase (P-type) (TC 3.A.3) family. Type IB subfamily.</text>
</comment>
<dbReference type="AlphaFoldDB" id="A0AAW4PH17"/>
<organism evidence="13 14">
    <name type="scientific">Haloarcula nitratireducens</name>
    <dbReference type="NCBI Taxonomy" id="2487749"/>
    <lineage>
        <taxon>Archaea</taxon>
        <taxon>Methanobacteriati</taxon>
        <taxon>Methanobacteriota</taxon>
        <taxon>Stenosarchaea group</taxon>
        <taxon>Halobacteria</taxon>
        <taxon>Halobacteriales</taxon>
        <taxon>Haloarculaceae</taxon>
        <taxon>Haloarcula</taxon>
    </lineage>
</organism>
<keyword evidence="9 11" id="KW-0472">Membrane</keyword>
<dbReference type="CDD" id="cd00371">
    <property type="entry name" value="HMA"/>
    <property type="match status" value="1"/>
</dbReference>
<dbReference type="GO" id="GO:0016887">
    <property type="term" value="F:ATP hydrolysis activity"/>
    <property type="evidence" value="ECO:0007669"/>
    <property type="project" value="InterPro"/>
</dbReference>
<keyword evidence="7" id="KW-1278">Translocase</keyword>
<proteinExistence type="inferred from homology"/>
<evidence type="ECO:0000256" key="7">
    <source>
        <dbReference type="ARBA" id="ARBA00022967"/>
    </source>
</evidence>
<evidence type="ECO:0000256" key="8">
    <source>
        <dbReference type="ARBA" id="ARBA00022989"/>
    </source>
</evidence>
<reference evidence="13 14" key="1">
    <citation type="submission" date="2021-06" db="EMBL/GenBank/DDBJ databases">
        <title>Halomicroarcula sp. a new haloarchaeum isolated from saline soil.</title>
        <authorList>
            <person name="Duran-Viseras A."/>
            <person name="Sanchez-Porro C."/>
            <person name="Ventosa A."/>
        </authorList>
    </citation>
    <scope>NUCLEOTIDE SEQUENCE [LARGE SCALE GENOMIC DNA]</scope>
    <source>
        <strain evidence="13 14">F27</strain>
    </source>
</reference>
<dbReference type="InterPro" id="IPR027256">
    <property type="entry name" value="P-typ_ATPase_IB"/>
</dbReference>
<evidence type="ECO:0000256" key="10">
    <source>
        <dbReference type="SAM" id="MobiDB-lite"/>
    </source>
</evidence>
<feature type="transmembrane region" description="Helical" evidence="11">
    <location>
        <begin position="272"/>
        <end position="291"/>
    </location>
</feature>
<accession>A0AAW4PH17</accession>
<dbReference type="InterPro" id="IPR008250">
    <property type="entry name" value="ATPase_P-typ_transduc_dom_A_sf"/>
</dbReference>
<dbReference type="InterPro" id="IPR036412">
    <property type="entry name" value="HAD-like_sf"/>
</dbReference>
<feature type="transmembrane region" description="Helical" evidence="11">
    <location>
        <begin position="792"/>
        <end position="825"/>
    </location>
</feature>
<dbReference type="Gene3D" id="2.70.150.10">
    <property type="entry name" value="Calcium-transporting ATPase, cytoplasmic transduction domain A"/>
    <property type="match status" value="1"/>
</dbReference>
<dbReference type="SUPFAM" id="SSF55008">
    <property type="entry name" value="HMA, heavy metal-associated domain"/>
    <property type="match status" value="1"/>
</dbReference>
<feature type="compositionally biased region" description="Basic and acidic residues" evidence="10">
    <location>
        <begin position="578"/>
        <end position="587"/>
    </location>
</feature>
<name>A0AAW4PH17_9EURY</name>
<dbReference type="GO" id="GO:0005507">
    <property type="term" value="F:copper ion binding"/>
    <property type="evidence" value="ECO:0007669"/>
    <property type="project" value="TreeGrafter"/>
</dbReference>
<dbReference type="NCBIfam" id="TIGR01494">
    <property type="entry name" value="ATPase_P-type"/>
    <property type="match status" value="2"/>
</dbReference>
<feature type="transmembrane region" description="Helical" evidence="11">
    <location>
        <begin position="205"/>
        <end position="229"/>
    </location>
</feature>
<dbReference type="SUPFAM" id="SSF56784">
    <property type="entry name" value="HAD-like"/>
    <property type="match status" value="1"/>
</dbReference>
<evidence type="ECO:0000256" key="4">
    <source>
        <dbReference type="ARBA" id="ARBA00022723"/>
    </source>
</evidence>
<evidence type="ECO:0000313" key="14">
    <source>
        <dbReference type="Proteomes" id="UP001430455"/>
    </source>
</evidence>
<dbReference type="EMBL" id="RKLT01000012">
    <property type="protein sequence ID" value="MBX0296923.1"/>
    <property type="molecule type" value="Genomic_DNA"/>
</dbReference>
<dbReference type="GO" id="GO:0012505">
    <property type="term" value="C:endomembrane system"/>
    <property type="evidence" value="ECO:0007669"/>
    <property type="project" value="UniProtKB-SubCell"/>
</dbReference>
<dbReference type="GO" id="GO:0055070">
    <property type="term" value="P:copper ion homeostasis"/>
    <property type="evidence" value="ECO:0007669"/>
    <property type="project" value="TreeGrafter"/>
</dbReference>
<evidence type="ECO:0000256" key="9">
    <source>
        <dbReference type="ARBA" id="ARBA00023136"/>
    </source>
</evidence>
<dbReference type="PROSITE" id="PS00154">
    <property type="entry name" value="ATPASE_E1_E2"/>
    <property type="match status" value="1"/>
</dbReference>
<gene>
    <name evidence="13" type="ORF">EGH23_18755</name>
</gene>